<dbReference type="Proteomes" id="UP000305760">
    <property type="component" value="Unassembled WGS sequence"/>
</dbReference>
<comment type="caution">
    <text evidence="2">The sequence shown here is derived from an EMBL/GenBank/DDBJ whole genome shotgun (WGS) entry which is preliminary data.</text>
</comment>
<evidence type="ECO:0000313" key="3">
    <source>
        <dbReference type="Proteomes" id="UP000305760"/>
    </source>
</evidence>
<proteinExistence type="predicted"/>
<keyword evidence="1" id="KW-0472">Membrane</keyword>
<sequence>MAAKKWLAGCLVVILVLVIGLGAAWWFVLRPMWSAGSDLVQGAKDWATTIDLGKDITNTAPYTPPADGRLTPAQVQSLVQVQEVFVAEMGADLGRLAQRAREAQALKNGGEASFQDVATAYSELSTLLKRAREAQAKGVNQAGLSRDEYAYIRRQAFAALPLLVEMPDLANVPGMPGMSELPAMPGVDRGDEAAMAAARHNADLLRPHLPLLQKGLGSLPTAP</sequence>
<dbReference type="RefSeq" id="WP_139446438.1">
    <property type="nucleotide sequence ID" value="NZ_SMDR01000001.1"/>
</dbReference>
<keyword evidence="1" id="KW-1133">Transmembrane helix</keyword>
<reference evidence="2 3" key="1">
    <citation type="submission" date="2019-03" db="EMBL/GenBank/DDBJ databases">
        <title>Arenimonas daejeonensis sp. nov., isolated from compost.</title>
        <authorList>
            <person name="Jeon C.O."/>
        </authorList>
    </citation>
    <scope>NUCLEOTIDE SEQUENCE [LARGE SCALE GENOMIC DNA]</scope>
    <source>
        <strain evidence="2 3">R29</strain>
    </source>
</reference>
<dbReference type="OrthoDB" id="5966267at2"/>
<protein>
    <submittedName>
        <fullName evidence="2">Uncharacterized protein</fullName>
    </submittedName>
</protein>
<keyword evidence="1" id="KW-0812">Transmembrane</keyword>
<gene>
    <name evidence="2" type="ORF">E1B00_05510</name>
</gene>
<organism evidence="2 3">
    <name type="scientific">Arenimonas terrae</name>
    <dbReference type="NCBI Taxonomy" id="2546226"/>
    <lineage>
        <taxon>Bacteria</taxon>
        <taxon>Pseudomonadati</taxon>
        <taxon>Pseudomonadota</taxon>
        <taxon>Gammaproteobacteria</taxon>
        <taxon>Lysobacterales</taxon>
        <taxon>Lysobacteraceae</taxon>
        <taxon>Arenimonas</taxon>
    </lineage>
</organism>
<evidence type="ECO:0000256" key="1">
    <source>
        <dbReference type="SAM" id="Phobius"/>
    </source>
</evidence>
<evidence type="ECO:0000313" key="2">
    <source>
        <dbReference type="EMBL" id="TNJ35217.1"/>
    </source>
</evidence>
<accession>A0A5C4RWY4</accession>
<name>A0A5C4RWY4_9GAMM</name>
<dbReference type="AlphaFoldDB" id="A0A5C4RWY4"/>
<dbReference type="EMBL" id="SMDR01000001">
    <property type="protein sequence ID" value="TNJ35217.1"/>
    <property type="molecule type" value="Genomic_DNA"/>
</dbReference>
<feature type="transmembrane region" description="Helical" evidence="1">
    <location>
        <begin position="6"/>
        <end position="29"/>
    </location>
</feature>
<keyword evidence="3" id="KW-1185">Reference proteome</keyword>